<dbReference type="EC" id="1.17.7.4" evidence="5"/>
<dbReference type="RefSeq" id="WP_078933591.1">
    <property type="nucleotide sequence ID" value="NZ_FUWG01000012.1"/>
</dbReference>
<dbReference type="Gene3D" id="3.40.1010.20">
    <property type="entry name" value="4-hydroxy-3-methylbut-2-enyl diphosphate reductase, catalytic domain"/>
    <property type="match status" value="2"/>
</dbReference>
<dbReference type="GO" id="GO:0051539">
    <property type="term" value="F:4 iron, 4 sulfur cluster binding"/>
    <property type="evidence" value="ECO:0007669"/>
    <property type="project" value="UniProtKB-UniRule"/>
</dbReference>
<dbReference type="NCBIfam" id="TIGR00216">
    <property type="entry name" value="ispH_lytB"/>
    <property type="match status" value="1"/>
</dbReference>
<feature type="binding site" evidence="5">
    <location>
        <position position="227"/>
    </location>
    <ligand>
        <name>dimethylallyl diphosphate</name>
        <dbReference type="ChEBI" id="CHEBI:57623"/>
    </ligand>
</feature>
<dbReference type="UniPathway" id="UPA00059">
    <property type="reaction ID" value="UER00105"/>
</dbReference>
<dbReference type="PANTHER" id="PTHR30426:SF0">
    <property type="entry name" value="4-HYDROXY-3-METHYLBUT-2-ENYL DIPHOSPHATE REDUCTASE"/>
    <property type="match status" value="1"/>
</dbReference>
<evidence type="ECO:0000256" key="2">
    <source>
        <dbReference type="ARBA" id="ARBA00022723"/>
    </source>
</evidence>
<dbReference type="CDD" id="cd13944">
    <property type="entry name" value="lytB_ispH"/>
    <property type="match status" value="1"/>
</dbReference>
<comment type="function">
    <text evidence="5">Catalyzes the conversion of 1-hydroxy-2-methyl-2-(E)-butenyl 4-diphosphate (HMBPP) into a mixture of isopentenyl diphosphate (IPP) and dimethylallyl diphosphate (DMAPP). Acts in the terminal step of the DOXP/MEP pathway for isoprenoid precursor biosynthesis.</text>
</comment>
<keyword evidence="5" id="KW-0414">Isoprene biosynthesis</keyword>
<dbReference type="GO" id="GO:0019288">
    <property type="term" value="P:isopentenyl diphosphate biosynthetic process, methylerythritol 4-phosphate pathway"/>
    <property type="evidence" value="ECO:0007669"/>
    <property type="project" value="UniProtKB-UniRule"/>
</dbReference>
<feature type="binding site" evidence="5">
    <location>
        <position position="77"/>
    </location>
    <ligand>
        <name>isopentenyl diphosphate</name>
        <dbReference type="ChEBI" id="CHEBI:128769"/>
    </ligand>
</feature>
<dbReference type="GO" id="GO:0046872">
    <property type="term" value="F:metal ion binding"/>
    <property type="evidence" value="ECO:0007669"/>
    <property type="project" value="UniProtKB-KW"/>
</dbReference>
<name>A0A1T4LR19_TREPO</name>
<feature type="binding site" evidence="5">
    <location>
        <position position="268"/>
    </location>
    <ligand>
        <name>(2E)-4-hydroxy-3-methylbut-2-enyl diphosphate</name>
        <dbReference type="ChEBI" id="CHEBI:128753"/>
    </ligand>
</feature>
<feature type="binding site" evidence="5">
    <location>
        <position position="127"/>
    </location>
    <ligand>
        <name>isopentenyl diphosphate</name>
        <dbReference type="ChEBI" id="CHEBI:128769"/>
    </ligand>
</feature>
<dbReference type="GO" id="GO:0016114">
    <property type="term" value="P:terpenoid biosynthetic process"/>
    <property type="evidence" value="ECO:0007669"/>
    <property type="project" value="UniProtKB-UniRule"/>
</dbReference>
<feature type="binding site" evidence="5">
    <location>
        <position position="12"/>
    </location>
    <ligand>
        <name>[4Fe-4S] cluster</name>
        <dbReference type="ChEBI" id="CHEBI:49883"/>
    </ligand>
</feature>
<feature type="binding site" evidence="5">
    <location>
        <position position="169"/>
    </location>
    <ligand>
        <name>(2E)-4-hydroxy-3-methylbut-2-enyl diphosphate</name>
        <dbReference type="ChEBI" id="CHEBI:128753"/>
    </ligand>
</feature>
<comment type="caution">
    <text evidence="5">Lacks conserved residue(s) required for the propagation of feature annotation.</text>
</comment>
<organism evidence="6 7">
    <name type="scientific">Treponema porcinum</name>
    <dbReference type="NCBI Taxonomy" id="261392"/>
    <lineage>
        <taxon>Bacteria</taxon>
        <taxon>Pseudomonadati</taxon>
        <taxon>Spirochaetota</taxon>
        <taxon>Spirochaetia</taxon>
        <taxon>Spirochaetales</taxon>
        <taxon>Treponemataceae</taxon>
        <taxon>Treponema</taxon>
    </lineage>
</organism>
<reference evidence="6 7" key="1">
    <citation type="submission" date="2017-02" db="EMBL/GenBank/DDBJ databases">
        <authorList>
            <person name="Peterson S.W."/>
        </authorList>
    </citation>
    <scope>NUCLEOTIDE SEQUENCE [LARGE SCALE GENOMIC DNA]</scope>
    <source>
        <strain evidence="6 7">ATCC BAA-908</strain>
    </source>
</reference>
<keyword evidence="4 5" id="KW-0411">Iron-sulfur</keyword>
<protein>
    <recommendedName>
        <fullName evidence="5">4-hydroxy-3-methylbut-2-enyl diphosphate reductase</fullName>
        <shortName evidence="5">HMBPP reductase</shortName>
        <ecNumber evidence="5">1.17.7.4</ecNumber>
    </recommendedName>
</protein>
<evidence type="ECO:0000313" key="7">
    <source>
        <dbReference type="Proteomes" id="UP000190423"/>
    </source>
</evidence>
<keyword evidence="2 5" id="KW-0479">Metal-binding</keyword>
<comment type="catalytic activity">
    <reaction evidence="5">
        <text>isopentenyl diphosphate + 2 oxidized [2Fe-2S]-[ferredoxin] + H2O = (2E)-4-hydroxy-3-methylbut-2-enyl diphosphate + 2 reduced [2Fe-2S]-[ferredoxin] + 2 H(+)</text>
        <dbReference type="Rhea" id="RHEA:24488"/>
        <dbReference type="Rhea" id="RHEA-COMP:10000"/>
        <dbReference type="Rhea" id="RHEA-COMP:10001"/>
        <dbReference type="ChEBI" id="CHEBI:15377"/>
        <dbReference type="ChEBI" id="CHEBI:15378"/>
        <dbReference type="ChEBI" id="CHEBI:33737"/>
        <dbReference type="ChEBI" id="CHEBI:33738"/>
        <dbReference type="ChEBI" id="CHEBI:128753"/>
        <dbReference type="ChEBI" id="CHEBI:128769"/>
        <dbReference type="EC" id="1.17.7.4"/>
    </reaction>
</comment>
<feature type="binding site" evidence="5">
    <location>
        <position position="225"/>
    </location>
    <ligand>
        <name>(2E)-4-hydroxy-3-methylbut-2-enyl diphosphate</name>
        <dbReference type="ChEBI" id="CHEBI:128753"/>
    </ligand>
</feature>
<keyword evidence="3 5" id="KW-0408">Iron</keyword>
<evidence type="ECO:0000256" key="1">
    <source>
        <dbReference type="ARBA" id="ARBA00022485"/>
    </source>
</evidence>
<comment type="pathway">
    <text evidence="5">Isoprenoid biosynthesis; isopentenyl diphosphate biosynthesis via DXP pathway; isopentenyl diphosphate from 1-deoxy-D-xylulose 5-phosphate: step 6/6.</text>
</comment>
<feature type="binding site" evidence="5">
    <location>
        <position position="42"/>
    </location>
    <ligand>
        <name>dimethylallyl diphosphate</name>
        <dbReference type="ChEBI" id="CHEBI:57623"/>
    </ligand>
</feature>
<dbReference type="GeneID" id="78316976"/>
<feature type="binding site" evidence="5">
    <location>
        <position position="99"/>
    </location>
    <ligand>
        <name>[4Fe-4S] cluster</name>
        <dbReference type="ChEBI" id="CHEBI:49883"/>
    </ligand>
</feature>
<feature type="binding site" evidence="5">
    <location>
        <position position="42"/>
    </location>
    <ligand>
        <name>(2E)-4-hydroxy-3-methylbut-2-enyl diphosphate</name>
        <dbReference type="ChEBI" id="CHEBI:128753"/>
    </ligand>
</feature>
<dbReference type="Gene3D" id="3.40.50.11270">
    <property type="match status" value="1"/>
</dbReference>
<dbReference type="OrthoDB" id="9777362at2"/>
<evidence type="ECO:0000256" key="3">
    <source>
        <dbReference type="ARBA" id="ARBA00023004"/>
    </source>
</evidence>
<dbReference type="EMBL" id="FUWG01000012">
    <property type="protein sequence ID" value="SJZ57182.1"/>
    <property type="molecule type" value="Genomic_DNA"/>
</dbReference>
<comment type="cofactor">
    <cofactor evidence="5">
        <name>[4Fe-4S] cluster</name>
        <dbReference type="ChEBI" id="CHEBI:49883"/>
    </cofactor>
    <text evidence="5">Binds 1 [4Fe-4S] cluster per subunit.</text>
</comment>
<feature type="binding site" evidence="5">
    <location>
        <position position="268"/>
    </location>
    <ligand>
        <name>isopentenyl diphosphate</name>
        <dbReference type="ChEBI" id="CHEBI:128769"/>
    </ligand>
</feature>
<evidence type="ECO:0000256" key="4">
    <source>
        <dbReference type="ARBA" id="ARBA00023014"/>
    </source>
</evidence>
<feature type="binding site" evidence="5">
    <location>
        <position position="77"/>
    </location>
    <ligand>
        <name>(2E)-4-hydroxy-3-methylbut-2-enyl diphosphate</name>
        <dbReference type="ChEBI" id="CHEBI:128753"/>
    </ligand>
</feature>
<comment type="similarity">
    <text evidence="5">Belongs to the IspH family.</text>
</comment>
<dbReference type="GO" id="GO:0050992">
    <property type="term" value="P:dimethylallyl diphosphate biosynthetic process"/>
    <property type="evidence" value="ECO:0007669"/>
    <property type="project" value="UniProtKB-UniRule"/>
</dbReference>
<feature type="active site" description="Proton donor" evidence="5">
    <location>
        <position position="129"/>
    </location>
</feature>
<feature type="binding site" evidence="5">
    <location>
        <position position="42"/>
    </location>
    <ligand>
        <name>isopentenyl diphosphate</name>
        <dbReference type="ChEBI" id="CHEBI:128769"/>
    </ligand>
</feature>
<feature type="binding site" evidence="5">
    <location>
        <position position="225"/>
    </location>
    <ligand>
        <name>dimethylallyl diphosphate</name>
        <dbReference type="ChEBI" id="CHEBI:57623"/>
    </ligand>
</feature>
<feature type="binding site" evidence="5">
    <location>
        <position position="268"/>
    </location>
    <ligand>
        <name>dimethylallyl diphosphate</name>
        <dbReference type="ChEBI" id="CHEBI:57623"/>
    </ligand>
</feature>
<dbReference type="InterPro" id="IPR003451">
    <property type="entry name" value="LytB/IspH"/>
</dbReference>
<keyword evidence="7" id="KW-1185">Reference proteome</keyword>
<proteinExistence type="inferred from homology"/>
<dbReference type="GO" id="GO:0051745">
    <property type="term" value="F:4-hydroxy-3-methylbut-2-enyl diphosphate reductase activity"/>
    <property type="evidence" value="ECO:0007669"/>
    <property type="project" value="UniProtKB-UniRule"/>
</dbReference>
<gene>
    <name evidence="5" type="primary">ispH</name>
    <name evidence="6" type="ORF">SAMN02745149_01693</name>
</gene>
<dbReference type="PANTHER" id="PTHR30426">
    <property type="entry name" value="4-HYDROXY-3-METHYLBUT-2-ENYL DIPHOSPHATE REDUCTASE"/>
    <property type="match status" value="1"/>
</dbReference>
<feature type="binding site" evidence="5">
    <location>
        <position position="227"/>
    </location>
    <ligand>
        <name>isopentenyl diphosphate</name>
        <dbReference type="ChEBI" id="CHEBI:128769"/>
    </ligand>
</feature>
<comment type="catalytic activity">
    <reaction evidence="5">
        <text>dimethylallyl diphosphate + 2 oxidized [2Fe-2S]-[ferredoxin] + H2O = (2E)-4-hydroxy-3-methylbut-2-enyl diphosphate + 2 reduced [2Fe-2S]-[ferredoxin] + 2 H(+)</text>
        <dbReference type="Rhea" id="RHEA:24825"/>
        <dbReference type="Rhea" id="RHEA-COMP:10000"/>
        <dbReference type="Rhea" id="RHEA-COMP:10001"/>
        <dbReference type="ChEBI" id="CHEBI:15377"/>
        <dbReference type="ChEBI" id="CHEBI:15378"/>
        <dbReference type="ChEBI" id="CHEBI:33737"/>
        <dbReference type="ChEBI" id="CHEBI:33738"/>
        <dbReference type="ChEBI" id="CHEBI:57623"/>
        <dbReference type="ChEBI" id="CHEBI:128753"/>
        <dbReference type="EC" id="1.17.7.4"/>
    </reaction>
</comment>
<dbReference type="HAMAP" id="MF_00191">
    <property type="entry name" value="IspH"/>
    <property type="match status" value="1"/>
</dbReference>
<dbReference type="STRING" id="261392.SAMN02745149_01693"/>
<feature type="binding site" evidence="5">
    <location>
        <position position="77"/>
    </location>
    <ligand>
        <name>dimethylallyl diphosphate</name>
        <dbReference type="ChEBI" id="CHEBI:57623"/>
    </ligand>
</feature>
<evidence type="ECO:0000256" key="5">
    <source>
        <dbReference type="HAMAP-Rule" id="MF_00191"/>
    </source>
</evidence>
<feature type="binding site" evidence="5">
    <location>
        <position position="197"/>
    </location>
    <ligand>
        <name>[4Fe-4S] cluster</name>
        <dbReference type="ChEBI" id="CHEBI:49883"/>
    </ligand>
</feature>
<dbReference type="UniPathway" id="UPA00056">
    <property type="reaction ID" value="UER00097"/>
</dbReference>
<accession>A0A1T4LR19</accession>
<keyword evidence="5" id="KW-0560">Oxidoreductase</keyword>
<evidence type="ECO:0000313" key="6">
    <source>
        <dbReference type="EMBL" id="SJZ57182.1"/>
    </source>
</evidence>
<feature type="binding site" evidence="5">
    <location>
        <position position="225"/>
    </location>
    <ligand>
        <name>isopentenyl diphosphate</name>
        <dbReference type="ChEBI" id="CHEBI:128769"/>
    </ligand>
</feature>
<keyword evidence="1 5" id="KW-0004">4Fe-4S</keyword>
<feature type="binding site" evidence="5">
    <location>
        <position position="127"/>
    </location>
    <ligand>
        <name>(2E)-4-hydroxy-3-methylbut-2-enyl diphosphate</name>
        <dbReference type="ChEBI" id="CHEBI:128753"/>
    </ligand>
</feature>
<feature type="binding site" evidence="5">
    <location>
        <position position="227"/>
    </location>
    <ligand>
        <name>(2E)-4-hydroxy-3-methylbut-2-enyl diphosphate</name>
        <dbReference type="ChEBI" id="CHEBI:128753"/>
    </ligand>
</feature>
<dbReference type="AlphaFoldDB" id="A0A1T4LR19"/>
<comment type="pathway">
    <text evidence="5">Isoprenoid biosynthesis; dimethylallyl diphosphate biosynthesis; dimethylallyl diphosphate from (2E)-4-hydroxy-3-methylbutenyl diphosphate: step 1/1.</text>
</comment>
<dbReference type="Proteomes" id="UP000190423">
    <property type="component" value="Unassembled WGS sequence"/>
</dbReference>
<dbReference type="Pfam" id="PF02401">
    <property type="entry name" value="LYTB"/>
    <property type="match status" value="1"/>
</dbReference>
<feature type="binding site" evidence="5">
    <location>
        <position position="127"/>
    </location>
    <ligand>
        <name>dimethylallyl diphosphate</name>
        <dbReference type="ChEBI" id="CHEBI:57623"/>
    </ligand>
</feature>
<sequence length="287" mass="30805">MKVILADVLGYCMGVRRAVESAESALEKYSDRQVFSLGPLIHNRTALELLAGKGLGILEEKDISGIEPGSVVIIRAHGVAPSVIDCLEKKECIIINATCPRVMASQKNARKYAALDFTVILAGDKNHGEVTGIAGYAGNSFVLVQNDEEAKDYIRTLDGEKKAVLLSQTTFSPLEFERISKTVSSGINGVLVMNTICPATKERQDALLRLCPQVDGVLVVGGKNSANTKRLLQTAKEHCAEAELIETADEIPERFFSMQTVGITAGASTPDDVIKAVQKTLECGGKV</sequence>